<protein>
    <submittedName>
        <fullName evidence="1">Uncharacterized protein</fullName>
    </submittedName>
</protein>
<evidence type="ECO:0000313" key="1">
    <source>
        <dbReference type="EMBL" id="EJW76330.1"/>
    </source>
</evidence>
<organism evidence="1 2">
    <name type="scientific">Wuchereria bancrofti</name>
    <dbReference type="NCBI Taxonomy" id="6293"/>
    <lineage>
        <taxon>Eukaryota</taxon>
        <taxon>Metazoa</taxon>
        <taxon>Ecdysozoa</taxon>
        <taxon>Nematoda</taxon>
        <taxon>Chromadorea</taxon>
        <taxon>Rhabditida</taxon>
        <taxon>Spirurina</taxon>
        <taxon>Spiruromorpha</taxon>
        <taxon>Filarioidea</taxon>
        <taxon>Onchocercidae</taxon>
        <taxon>Wuchereria</taxon>
    </lineage>
</organism>
<reference evidence="2" key="1">
    <citation type="submission" date="2012-08" db="EMBL/GenBank/DDBJ databases">
        <title>The Genome Sequence of Wuchereria bancrofti.</title>
        <authorList>
            <person name="Nutman T.B."/>
            <person name="Fink D.L."/>
            <person name="Russ C."/>
            <person name="Young S."/>
            <person name="Zeng Q."/>
            <person name="Koehrsen M."/>
            <person name="Alvarado L."/>
            <person name="Berlin A."/>
            <person name="Chapman S.B."/>
            <person name="Chen Z."/>
            <person name="Freedman E."/>
            <person name="Gellesch M."/>
            <person name="Goldberg J."/>
            <person name="Griggs A."/>
            <person name="Gujja S."/>
            <person name="Heilman E.R."/>
            <person name="Heiman D."/>
            <person name="Hepburn T."/>
            <person name="Howarth C."/>
            <person name="Jen D."/>
            <person name="Larson L."/>
            <person name="Lewis B."/>
            <person name="Mehta T."/>
            <person name="Park D."/>
            <person name="Pearson M."/>
            <person name="Roberts A."/>
            <person name="Saif S."/>
            <person name="Shea T."/>
            <person name="Shenoy N."/>
            <person name="Sisk P."/>
            <person name="Stolte C."/>
            <person name="Sykes S."/>
            <person name="Walk T."/>
            <person name="White J."/>
            <person name="Yandava C."/>
            <person name="Haas B."/>
            <person name="Henn M.R."/>
            <person name="Nusbaum C."/>
            <person name="Birren B."/>
        </authorList>
    </citation>
    <scope>NUCLEOTIDE SEQUENCE [LARGE SCALE GENOMIC DNA]</scope>
    <source>
        <strain evidence="2">NA</strain>
    </source>
</reference>
<dbReference type="AlphaFoldDB" id="J9APR5"/>
<gene>
    <name evidence="1" type="ORF">WUBG_12761</name>
</gene>
<dbReference type="Proteomes" id="UP000004810">
    <property type="component" value="Unassembled WGS sequence"/>
</dbReference>
<comment type="caution">
    <text evidence="1">The sequence shown here is derived from an EMBL/GenBank/DDBJ whole genome shotgun (WGS) entry which is preliminary data.</text>
</comment>
<evidence type="ECO:0000313" key="2">
    <source>
        <dbReference type="Proteomes" id="UP000004810"/>
    </source>
</evidence>
<sequence length="88" mass="10276">MFFEKHLTDATSNRGSWGVGSREMSSLQSLHVCIYGISRWWSSLQNARFVLHPHLLDDSYFAHLDHTGRRTDIQHRPEQYLGSYELVV</sequence>
<dbReference type="EMBL" id="ADBV01009227">
    <property type="protein sequence ID" value="EJW76330.1"/>
    <property type="molecule type" value="Genomic_DNA"/>
</dbReference>
<accession>J9APR5</accession>
<proteinExistence type="predicted"/>
<name>J9APR5_WUCBA</name>